<dbReference type="InterPro" id="IPR033453">
    <property type="entry name" value="Glyco_hydro_30_TIM-barrel"/>
</dbReference>
<evidence type="ECO:0000313" key="8">
    <source>
        <dbReference type="Proteomes" id="UP000310158"/>
    </source>
</evidence>
<keyword evidence="3 4" id="KW-0378">Hydrolase</keyword>
<sequence length="544" mass="59509">MRSLYGLTACLVLAQSVLAQYSIWDIWQTTWDRSKLYTSLQPSSPINFGSPGAIGSADIDVNDTQTYQSVWGFGGSLTDSSANILNNLKSTNLANYNALLQTLFDPTDGAQAAGLTFVRIPIGASDFSASVYSYDDISGDTSLSSFSIGNAPSYLWSVLNDIKAINPYLRIIVTPWSPPGWMKSSGTMLGGSFTTSMVNTYANYLLKCVQGYNNKGFTIYGISVQNEPENSDPTYPTCQTSASQEAQIGIVLRTLLDNNGFSSVKIIGYDHNWSDAANYPIQLMQQAPNAFAGVAFHCYEGTVSQQDTFHTAYPKKEIYFTECASEFGSDWWSNIKTPLHMQWFMDNLWIGSIEHNSHSGLMWNIALDGTGNPKLPGTDSCGGSGCRAIATVNSDGTYSLNEEYYSMAQASRAILPRDVNGPWGKRIGVTVGGNLNWALRVGAYVTGRVSSSDWLRYSLVVMNWYITLGDDSASTTWNPQPVQATIEFRDTQAIYTFPVGVTTLWWYAPATSLAGNLTDSEFAEFDGKIYADSNDAQQPMAAFA</sequence>
<gene>
    <name evidence="7" type="ORF">EW146_g5947</name>
</gene>
<dbReference type="Pfam" id="PF02055">
    <property type="entry name" value="Glyco_hydro_30"/>
    <property type="match status" value="1"/>
</dbReference>
<dbReference type="AlphaFoldDB" id="A0A4S4LQ23"/>
<dbReference type="PANTHER" id="PTHR11069">
    <property type="entry name" value="GLUCOSYLCERAMIDASE"/>
    <property type="match status" value="1"/>
</dbReference>
<dbReference type="GO" id="GO:0016020">
    <property type="term" value="C:membrane"/>
    <property type="evidence" value="ECO:0007669"/>
    <property type="project" value="GOC"/>
</dbReference>
<dbReference type="GO" id="GO:0004348">
    <property type="term" value="F:glucosylceramidase activity"/>
    <property type="evidence" value="ECO:0007669"/>
    <property type="project" value="InterPro"/>
</dbReference>
<protein>
    <recommendedName>
        <fullName evidence="6">Glycosyl hydrolase family 30 TIM-barrel domain-containing protein</fullName>
    </recommendedName>
</protein>
<dbReference type="InterPro" id="IPR017853">
    <property type="entry name" value="GH"/>
</dbReference>
<organism evidence="7 8">
    <name type="scientific">Bondarzewia mesenterica</name>
    <dbReference type="NCBI Taxonomy" id="1095465"/>
    <lineage>
        <taxon>Eukaryota</taxon>
        <taxon>Fungi</taxon>
        <taxon>Dikarya</taxon>
        <taxon>Basidiomycota</taxon>
        <taxon>Agaricomycotina</taxon>
        <taxon>Agaricomycetes</taxon>
        <taxon>Russulales</taxon>
        <taxon>Bondarzewiaceae</taxon>
        <taxon>Bondarzewia</taxon>
    </lineage>
</organism>
<comment type="caution">
    <text evidence="7">The sequence shown here is derived from an EMBL/GenBank/DDBJ whole genome shotgun (WGS) entry which is preliminary data.</text>
</comment>
<reference evidence="7 8" key="1">
    <citation type="submission" date="2019-02" db="EMBL/GenBank/DDBJ databases">
        <title>Genome sequencing of the rare red list fungi Bondarzewia mesenterica.</title>
        <authorList>
            <person name="Buettner E."/>
            <person name="Kellner H."/>
        </authorList>
    </citation>
    <scope>NUCLEOTIDE SEQUENCE [LARGE SCALE GENOMIC DNA]</scope>
    <source>
        <strain evidence="7 8">DSM 108281</strain>
    </source>
</reference>
<evidence type="ECO:0000256" key="3">
    <source>
        <dbReference type="ARBA" id="ARBA00022801"/>
    </source>
</evidence>
<evidence type="ECO:0000256" key="1">
    <source>
        <dbReference type="ARBA" id="ARBA00005382"/>
    </source>
</evidence>
<comment type="similarity">
    <text evidence="1 4">Belongs to the glycosyl hydrolase 30 family.</text>
</comment>
<name>A0A4S4LQ23_9AGAM</name>
<keyword evidence="8" id="KW-1185">Reference proteome</keyword>
<accession>A0A4S4LQ23</accession>
<proteinExistence type="inferred from homology"/>
<dbReference type="EMBL" id="SGPL01000281">
    <property type="protein sequence ID" value="THH14379.1"/>
    <property type="molecule type" value="Genomic_DNA"/>
</dbReference>
<evidence type="ECO:0000259" key="6">
    <source>
        <dbReference type="Pfam" id="PF02055"/>
    </source>
</evidence>
<dbReference type="PANTHER" id="PTHR11069:SF23">
    <property type="entry name" value="LYSOSOMAL ACID GLUCOSYLCERAMIDASE"/>
    <property type="match status" value="1"/>
</dbReference>
<evidence type="ECO:0000256" key="2">
    <source>
        <dbReference type="ARBA" id="ARBA00022729"/>
    </source>
</evidence>
<evidence type="ECO:0000256" key="4">
    <source>
        <dbReference type="RuleBase" id="RU361188"/>
    </source>
</evidence>
<feature type="domain" description="Glycosyl hydrolase family 30 TIM-barrel" evidence="6">
    <location>
        <begin position="71"/>
        <end position="332"/>
    </location>
</feature>
<dbReference type="GO" id="GO:0006680">
    <property type="term" value="P:glucosylceramide catabolic process"/>
    <property type="evidence" value="ECO:0007669"/>
    <property type="project" value="TreeGrafter"/>
</dbReference>
<keyword evidence="2 5" id="KW-0732">Signal</keyword>
<dbReference type="InterPro" id="IPR001139">
    <property type="entry name" value="Glyco_hydro_30"/>
</dbReference>
<dbReference type="InterPro" id="IPR013780">
    <property type="entry name" value="Glyco_hydro_b"/>
</dbReference>
<feature type="signal peptide" evidence="5">
    <location>
        <begin position="1"/>
        <end position="19"/>
    </location>
</feature>
<dbReference type="OrthoDB" id="2160638at2759"/>
<keyword evidence="4" id="KW-0326">Glycosidase</keyword>
<dbReference type="Proteomes" id="UP000310158">
    <property type="component" value="Unassembled WGS sequence"/>
</dbReference>
<dbReference type="Gene3D" id="2.60.40.1180">
    <property type="entry name" value="Golgi alpha-mannosidase II"/>
    <property type="match status" value="1"/>
</dbReference>
<evidence type="ECO:0000256" key="5">
    <source>
        <dbReference type="SAM" id="SignalP"/>
    </source>
</evidence>
<evidence type="ECO:0000313" key="7">
    <source>
        <dbReference type="EMBL" id="THH14379.1"/>
    </source>
</evidence>
<dbReference type="Gene3D" id="3.20.20.80">
    <property type="entry name" value="Glycosidases"/>
    <property type="match status" value="1"/>
</dbReference>
<dbReference type="SUPFAM" id="SSF51445">
    <property type="entry name" value="(Trans)glycosidases"/>
    <property type="match status" value="1"/>
</dbReference>
<feature type="chain" id="PRO_5020979636" description="Glycosyl hydrolase family 30 TIM-barrel domain-containing protein" evidence="5">
    <location>
        <begin position="20"/>
        <end position="544"/>
    </location>
</feature>